<dbReference type="PANTHER" id="PTHR33406:SF13">
    <property type="entry name" value="MEMBRANE PROTEIN YDFJ"/>
    <property type="match status" value="1"/>
</dbReference>
<keyword evidence="4 6" id="KW-1133">Transmembrane helix</keyword>
<evidence type="ECO:0000256" key="5">
    <source>
        <dbReference type="ARBA" id="ARBA00023136"/>
    </source>
</evidence>
<name>A0A2V2Z083_9BACL</name>
<gene>
    <name evidence="8" type="ORF">DFQ01_101404</name>
</gene>
<dbReference type="InterPro" id="IPR050545">
    <property type="entry name" value="Mycobact_MmpL"/>
</dbReference>
<accession>A0A2V2Z083</accession>
<organism evidence="8 9">
    <name type="scientific">Paenibacillus cellulosilyticus</name>
    <dbReference type="NCBI Taxonomy" id="375489"/>
    <lineage>
        <taxon>Bacteria</taxon>
        <taxon>Bacillati</taxon>
        <taxon>Bacillota</taxon>
        <taxon>Bacilli</taxon>
        <taxon>Bacillales</taxon>
        <taxon>Paenibacillaceae</taxon>
        <taxon>Paenibacillus</taxon>
    </lineage>
</organism>
<comment type="subcellular location">
    <subcellularLocation>
        <location evidence="1">Cell membrane</location>
        <topology evidence="1">Multi-pass membrane protein</topology>
    </subcellularLocation>
</comment>
<dbReference type="InterPro" id="IPR000731">
    <property type="entry name" value="SSD"/>
</dbReference>
<dbReference type="Pfam" id="PF03176">
    <property type="entry name" value="MMPL"/>
    <property type="match status" value="2"/>
</dbReference>
<feature type="transmembrane region" description="Helical" evidence="6">
    <location>
        <begin position="551"/>
        <end position="572"/>
    </location>
</feature>
<feature type="transmembrane region" description="Helical" evidence="6">
    <location>
        <begin position="524"/>
        <end position="544"/>
    </location>
</feature>
<feature type="transmembrane region" description="Helical" evidence="6">
    <location>
        <begin position="367"/>
        <end position="387"/>
    </location>
</feature>
<dbReference type="OrthoDB" id="7051771at2"/>
<reference evidence="8 9" key="1">
    <citation type="submission" date="2018-05" db="EMBL/GenBank/DDBJ databases">
        <title>Genomic Encyclopedia of Type Strains, Phase III (KMG-III): the genomes of soil and plant-associated and newly described type strains.</title>
        <authorList>
            <person name="Whitman W."/>
        </authorList>
    </citation>
    <scope>NUCLEOTIDE SEQUENCE [LARGE SCALE GENOMIC DNA]</scope>
    <source>
        <strain evidence="8 9">CECT 5696</strain>
    </source>
</reference>
<evidence type="ECO:0000256" key="6">
    <source>
        <dbReference type="SAM" id="Phobius"/>
    </source>
</evidence>
<comment type="caution">
    <text evidence="8">The sequence shown here is derived from an EMBL/GenBank/DDBJ whole genome shotgun (WGS) entry which is preliminary data.</text>
</comment>
<dbReference type="Proteomes" id="UP000246635">
    <property type="component" value="Unassembled WGS sequence"/>
</dbReference>
<dbReference type="GO" id="GO:0005886">
    <property type="term" value="C:plasma membrane"/>
    <property type="evidence" value="ECO:0007669"/>
    <property type="project" value="UniProtKB-SubCell"/>
</dbReference>
<evidence type="ECO:0000256" key="3">
    <source>
        <dbReference type="ARBA" id="ARBA00022692"/>
    </source>
</evidence>
<evidence type="ECO:0000313" key="8">
    <source>
        <dbReference type="EMBL" id="PWW08678.1"/>
    </source>
</evidence>
<sequence>MANMLYKLGKWCAQHKGKTILIWVVIVGIIVVLGSTFTGEKSDQLTIPGTESQNAIDLLAEEFSVDGADGTTGGTVRVVFKAPEGTTFDDAAIKEAITTFVDNAKKDTEIGSVSNPYTQGTISADKQIGYMDLTYKEAAADVSDESKELIRNNIELVQSEGIQTESSGTVQVAEGGESASSELFGIVIAYVVLGITFLSILLAGVPLVAALIGVLSGTMLLNFGSSFIEVTGTASSLSTMLGLAVGIDYALLIIFRVRQEARKCSIIEAIATANATAGSAVLFAGLTVIIALVSLAVVNIPFLTQMGLAASLTVLFAMAISVTLVPALLSCLGNRLIPRRQVETRSHTTNVMKLNIFGKWARFVSRFSVPVIVISLALIASISIPALHMKTGLPDDGFKSTDTTARRAYDLLAEGFGPGFHGQITAVVKTNSGDSTAKAASDFTNLVQTMNGVVTVTPPVSNESGTVSILTIVPSTLPTSEDTEELVHSIRAQSSTIKSDYNADIMLTGTAVVNIDISNTLLDALPVFIATIVGLGVIILAIVFRSILVPLKAIIGFLFTIFSSLGIVTLVFQDGYLSELFGISSVGPILNFLPILLVAIVFGLAMDYQVFLVTRMREDYAHSGDAKNAVISGMQHNGLVVTTAAVIMISVFGSFIMAEDAILKSLGLALTAGVIIDAFLIRMTLVPAIMSLLGKKAWYMPKWLDRLLPKVDIEGEGFQKNEQL</sequence>
<dbReference type="AlphaFoldDB" id="A0A2V2Z083"/>
<keyword evidence="9" id="KW-1185">Reference proteome</keyword>
<dbReference type="EMBL" id="QGTQ01000001">
    <property type="protein sequence ID" value="PWW08678.1"/>
    <property type="molecule type" value="Genomic_DNA"/>
</dbReference>
<evidence type="ECO:0000256" key="2">
    <source>
        <dbReference type="ARBA" id="ARBA00022475"/>
    </source>
</evidence>
<evidence type="ECO:0000313" key="9">
    <source>
        <dbReference type="Proteomes" id="UP000246635"/>
    </source>
</evidence>
<evidence type="ECO:0000256" key="1">
    <source>
        <dbReference type="ARBA" id="ARBA00004651"/>
    </source>
</evidence>
<feature type="transmembrane region" description="Helical" evidence="6">
    <location>
        <begin position="308"/>
        <end position="332"/>
    </location>
</feature>
<feature type="transmembrane region" description="Helical" evidence="6">
    <location>
        <begin position="187"/>
        <end position="215"/>
    </location>
</feature>
<evidence type="ECO:0000256" key="4">
    <source>
        <dbReference type="ARBA" id="ARBA00022989"/>
    </source>
</evidence>
<keyword evidence="3 6" id="KW-0812">Transmembrane</keyword>
<dbReference type="Gene3D" id="1.20.1640.10">
    <property type="entry name" value="Multidrug efflux transporter AcrB transmembrane domain"/>
    <property type="match status" value="2"/>
</dbReference>
<feature type="transmembrane region" description="Helical" evidence="6">
    <location>
        <begin position="592"/>
        <end position="613"/>
    </location>
</feature>
<evidence type="ECO:0000259" key="7">
    <source>
        <dbReference type="PROSITE" id="PS50156"/>
    </source>
</evidence>
<dbReference type="PANTHER" id="PTHR33406">
    <property type="entry name" value="MEMBRANE PROTEIN MJ1562-RELATED"/>
    <property type="match status" value="1"/>
</dbReference>
<feature type="transmembrane region" description="Helical" evidence="6">
    <location>
        <begin position="276"/>
        <end position="302"/>
    </location>
</feature>
<dbReference type="SUPFAM" id="SSF82866">
    <property type="entry name" value="Multidrug efflux transporter AcrB transmembrane domain"/>
    <property type="match status" value="2"/>
</dbReference>
<dbReference type="InterPro" id="IPR004869">
    <property type="entry name" value="MMPL_dom"/>
</dbReference>
<keyword evidence="5 6" id="KW-0472">Membrane</keyword>
<keyword evidence="2" id="KW-1003">Cell membrane</keyword>
<feature type="domain" description="SSD" evidence="7">
    <location>
        <begin position="223"/>
        <end position="331"/>
    </location>
</feature>
<feature type="transmembrane region" description="Helical" evidence="6">
    <location>
        <begin position="20"/>
        <end position="38"/>
    </location>
</feature>
<proteinExistence type="predicted"/>
<feature type="transmembrane region" description="Helical" evidence="6">
    <location>
        <begin position="235"/>
        <end position="255"/>
    </location>
</feature>
<dbReference type="RefSeq" id="WP_110042192.1">
    <property type="nucleotide sequence ID" value="NZ_CP054613.1"/>
</dbReference>
<feature type="transmembrane region" description="Helical" evidence="6">
    <location>
        <begin position="634"/>
        <end position="656"/>
    </location>
</feature>
<feature type="transmembrane region" description="Helical" evidence="6">
    <location>
        <begin position="668"/>
        <end position="693"/>
    </location>
</feature>
<dbReference type="PROSITE" id="PS50156">
    <property type="entry name" value="SSD"/>
    <property type="match status" value="1"/>
</dbReference>
<protein>
    <submittedName>
        <fullName evidence="8">RND superfamily putative drug exporter</fullName>
    </submittedName>
</protein>